<gene>
    <name evidence="2" type="ORF">M421DRAFT_383869</name>
</gene>
<dbReference type="EMBL" id="ML978964">
    <property type="protein sequence ID" value="KAF1930065.1"/>
    <property type="molecule type" value="Genomic_DNA"/>
</dbReference>
<proteinExistence type="predicted"/>
<feature type="compositionally biased region" description="Basic and acidic residues" evidence="1">
    <location>
        <begin position="110"/>
        <end position="119"/>
    </location>
</feature>
<evidence type="ECO:0000313" key="2">
    <source>
        <dbReference type="EMBL" id="KAF1930065.1"/>
    </source>
</evidence>
<protein>
    <submittedName>
        <fullName evidence="2">Uncharacterized protein</fullName>
    </submittedName>
</protein>
<keyword evidence="3" id="KW-1185">Reference proteome</keyword>
<evidence type="ECO:0000313" key="3">
    <source>
        <dbReference type="Proteomes" id="UP000800082"/>
    </source>
</evidence>
<sequence>MLHLHPCRCSKLDPGLHLRHTCPADAGPARSCQLLHVRTLTRPHNTPATNSTSALSPQVHQLASLCLVAPERTAPMAKGKGAGGGENLGSKKAQGQARKRRGRRKGRRSRAQEGRESRPARRRRSLAALQAQGRRCKES</sequence>
<feature type="region of interest" description="Disordered" evidence="1">
    <location>
        <begin position="74"/>
        <end position="139"/>
    </location>
</feature>
<dbReference type="RefSeq" id="XP_033450313.1">
    <property type="nucleotide sequence ID" value="XM_033589890.1"/>
</dbReference>
<dbReference type="GeneID" id="54347539"/>
<reference evidence="2" key="1">
    <citation type="journal article" date="2020" name="Stud. Mycol.">
        <title>101 Dothideomycetes genomes: a test case for predicting lifestyles and emergence of pathogens.</title>
        <authorList>
            <person name="Haridas S."/>
            <person name="Albert R."/>
            <person name="Binder M."/>
            <person name="Bloem J."/>
            <person name="Labutti K."/>
            <person name="Salamov A."/>
            <person name="Andreopoulos B."/>
            <person name="Baker S."/>
            <person name="Barry K."/>
            <person name="Bills G."/>
            <person name="Bluhm B."/>
            <person name="Cannon C."/>
            <person name="Castanera R."/>
            <person name="Culley D."/>
            <person name="Daum C."/>
            <person name="Ezra D."/>
            <person name="Gonzalez J."/>
            <person name="Henrissat B."/>
            <person name="Kuo A."/>
            <person name="Liang C."/>
            <person name="Lipzen A."/>
            <person name="Lutzoni F."/>
            <person name="Magnuson J."/>
            <person name="Mondo S."/>
            <person name="Nolan M."/>
            <person name="Ohm R."/>
            <person name="Pangilinan J."/>
            <person name="Park H.-J."/>
            <person name="Ramirez L."/>
            <person name="Alfaro M."/>
            <person name="Sun H."/>
            <person name="Tritt A."/>
            <person name="Yoshinaga Y."/>
            <person name="Zwiers L.-H."/>
            <person name="Turgeon B."/>
            <person name="Goodwin S."/>
            <person name="Spatafora J."/>
            <person name="Crous P."/>
            <person name="Grigoriev I."/>
        </authorList>
    </citation>
    <scope>NUCLEOTIDE SEQUENCE</scope>
    <source>
        <strain evidence="2">CBS 183.55</strain>
    </source>
</reference>
<dbReference type="Proteomes" id="UP000800082">
    <property type="component" value="Unassembled WGS sequence"/>
</dbReference>
<organism evidence="2 3">
    <name type="scientific">Didymella exigua CBS 183.55</name>
    <dbReference type="NCBI Taxonomy" id="1150837"/>
    <lineage>
        <taxon>Eukaryota</taxon>
        <taxon>Fungi</taxon>
        <taxon>Dikarya</taxon>
        <taxon>Ascomycota</taxon>
        <taxon>Pezizomycotina</taxon>
        <taxon>Dothideomycetes</taxon>
        <taxon>Pleosporomycetidae</taxon>
        <taxon>Pleosporales</taxon>
        <taxon>Pleosporineae</taxon>
        <taxon>Didymellaceae</taxon>
        <taxon>Didymella</taxon>
    </lineage>
</organism>
<evidence type="ECO:0000256" key="1">
    <source>
        <dbReference type="SAM" id="MobiDB-lite"/>
    </source>
</evidence>
<dbReference type="AlphaFoldDB" id="A0A6A5RNV1"/>
<feature type="compositionally biased region" description="Basic residues" evidence="1">
    <location>
        <begin position="97"/>
        <end position="109"/>
    </location>
</feature>
<name>A0A6A5RNV1_9PLEO</name>
<accession>A0A6A5RNV1</accession>